<proteinExistence type="inferred from homology"/>
<comment type="function">
    <text evidence="2">Plays an essential role in initiation of the G0 program by preventing the degradation of specific nutrient-regulated mRNAs via the 5'-3' mRNA decay pathway.</text>
</comment>
<evidence type="ECO:0000256" key="2">
    <source>
        <dbReference type="RuleBase" id="RU363120"/>
    </source>
</evidence>
<evidence type="ECO:0000313" key="4">
    <source>
        <dbReference type="EMBL" id="CDP34538.1"/>
    </source>
</evidence>
<reference evidence="4" key="1">
    <citation type="submission" date="2014-02" db="EMBL/GenBank/DDBJ databases">
        <authorList>
            <person name="Genoscope - CEA"/>
        </authorList>
    </citation>
    <scope>NUCLEOTIDE SEQUENCE</scope>
    <source>
        <strain evidence="4">LS3</strain>
    </source>
</reference>
<gene>
    <name evidence="4" type="ORF">GNLVRS02_ARAD1C14795g</name>
</gene>
<dbReference type="PhylomeDB" id="A0A060T0Q3"/>
<dbReference type="AlphaFoldDB" id="A0A060T0Q3"/>
<protein>
    <recommendedName>
        <fullName evidence="2">mRNA stability protein</fullName>
    </recommendedName>
</protein>
<evidence type="ECO:0000256" key="1">
    <source>
        <dbReference type="ARBA" id="ARBA00010520"/>
    </source>
</evidence>
<dbReference type="EMBL" id="HG937693">
    <property type="protein sequence ID" value="CDP34538.1"/>
    <property type="molecule type" value="Genomic_DNA"/>
</dbReference>
<reference evidence="4" key="2">
    <citation type="submission" date="2014-06" db="EMBL/GenBank/DDBJ databases">
        <title>The complete genome of Blastobotrys (Arxula) adeninivorans LS3 - a yeast of biotechnological interest.</title>
        <authorList>
            <person name="Kunze G."/>
            <person name="Gaillardin C."/>
            <person name="Czernicka M."/>
            <person name="Durrens P."/>
            <person name="Martin T."/>
            <person name="Boer E."/>
            <person name="Gabaldon T."/>
            <person name="Cruz J."/>
            <person name="Talla E."/>
            <person name="Marck C."/>
            <person name="Goffeau A."/>
            <person name="Barbe V."/>
            <person name="Baret P."/>
            <person name="Baronian K."/>
            <person name="Beier S."/>
            <person name="Bleykasten C."/>
            <person name="Bode R."/>
            <person name="Casaregola S."/>
            <person name="Despons L."/>
            <person name="Fairhead C."/>
            <person name="Giersberg M."/>
            <person name="Gierski P."/>
            <person name="Hahnel U."/>
            <person name="Hartmann A."/>
            <person name="Jankowska D."/>
            <person name="Jubin C."/>
            <person name="Jung P."/>
            <person name="Lafontaine I."/>
            <person name="Leh-Louis V."/>
            <person name="Lemaire M."/>
            <person name="Marcet-Houben M."/>
            <person name="Mascher M."/>
            <person name="Morel G."/>
            <person name="Richard G.-F."/>
            <person name="Riechen J."/>
            <person name="Sacerdot C."/>
            <person name="Sarkar A."/>
            <person name="Savel G."/>
            <person name="Schacherer J."/>
            <person name="Sherman D."/>
            <person name="Straub M.-L."/>
            <person name="Stein N."/>
            <person name="Thierry A."/>
            <person name="Trautwein-Schult A."/>
            <person name="Westhof E."/>
            <person name="Worch S."/>
            <person name="Dujon B."/>
            <person name="Souciet J.-L."/>
            <person name="Wincker P."/>
            <person name="Scholz U."/>
            <person name="Neuveglise N."/>
        </authorList>
    </citation>
    <scope>NUCLEOTIDE SEQUENCE</scope>
    <source>
        <strain evidence="4">LS3</strain>
    </source>
</reference>
<sequence>MANPSDEQLLRMYGKVPTKSDILNRKLQDRKYFDSGDYALSQAGRATAAGVPSVGSKHPNPESIPRGGNSPSNSPVKRA</sequence>
<dbReference type="InterPro" id="IPR006760">
    <property type="entry name" value="Endosulphine"/>
</dbReference>
<accession>A0A060T0Q3</accession>
<feature type="compositionally biased region" description="Polar residues" evidence="3">
    <location>
        <begin position="69"/>
        <end position="79"/>
    </location>
</feature>
<evidence type="ECO:0000256" key="3">
    <source>
        <dbReference type="SAM" id="MobiDB-lite"/>
    </source>
</evidence>
<comment type="similarity">
    <text evidence="1 2">Belongs to the endosulfine family.</text>
</comment>
<dbReference type="Pfam" id="PF04667">
    <property type="entry name" value="Endosulfine"/>
    <property type="match status" value="1"/>
</dbReference>
<feature type="region of interest" description="Disordered" evidence="3">
    <location>
        <begin position="44"/>
        <end position="79"/>
    </location>
</feature>
<organism evidence="4">
    <name type="scientific">Blastobotrys adeninivorans</name>
    <name type="common">Yeast</name>
    <name type="synonym">Arxula adeninivorans</name>
    <dbReference type="NCBI Taxonomy" id="409370"/>
    <lineage>
        <taxon>Eukaryota</taxon>
        <taxon>Fungi</taxon>
        <taxon>Dikarya</taxon>
        <taxon>Ascomycota</taxon>
        <taxon>Saccharomycotina</taxon>
        <taxon>Dipodascomycetes</taxon>
        <taxon>Dipodascales</taxon>
        <taxon>Trichomonascaceae</taxon>
        <taxon>Blastobotrys</taxon>
    </lineage>
</organism>
<name>A0A060T0Q3_BLAAD</name>